<dbReference type="PANTHER" id="PTHR35400:SF1">
    <property type="entry name" value="SLR1083 PROTEIN"/>
    <property type="match status" value="1"/>
</dbReference>
<dbReference type="InterPro" id="IPR012296">
    <property type="entry name" value="Nuclease_put_TT1808"/>
</dbReference>
<reference evidence="2" key="1">
    <citation type="submission" date="2020-10" db="EMBL/GenBank/DDBJ databases">
        <title>Connecting structure to function with the recovery of over 1000 high-quality activated sludge metagenome-assembled genomes encoding full-length rRNA genes using long-read sequencing.</title>
        <authorList>
            <person name="Singleton C.M."/>
            <person name="Petriglieri F."/>
            <person name="Kristensen J.M."/>
            <person name="Kirkegaard R.H."/>
            <person name="Michaelsen T.Y."/>
            <person name="Andersen M.H."/>
            <person name="Karst S.M."/>
            <person name="Dueholm M.S."/>
            <person name="Nielsen P.H."/>
            <person name="Albertsen M."/>
        </authorList>
    </citation>
    <scope>NUCLEOTIDE SEQUENCE</scope>
    <source>
        <strain evidence="2">Bjer_18-Q3-R1-45_BAT3C.347</strain>
    </source>
</reference>
<protein>
    <submittedName>
        <fullName evidence="2">Uma2 family endonuclease</fullName>
    </submittedName>
</protein>
<evidence type="ECO:0000259" key="1">
    <source>
        <dbReference type="Pfam" id="PF05685"/>
    </source>
</evidence>
<dbReference type="InterPro" id="IPR011335">
    <property type="entry name" value="Restrct_endonuc-II-like"/>
</dbReference>
<dbReference type="Pfam" id="PF05685">
    <property type="entry name" value="Uma2"/>
    <property type="match status" value="1"/>
</dbReference>
<evidence type="ECO:0000313" key="2">
    <source>
        <dbReference type="EMBL" id="MBK6973486.1"/>
    </source>
</evidence>
<name>A0A9D7DZ59_9PROT</name>
<feature type="domain" description="Putative restriction endonuclease" evidence="1">
    <location>
        <begin position="14"/>
        <end position="183"/>
    </location>
</feature>
<dbReference type="InterPro" id="IPR008538">
    <property type="entry name" value="Uma2"/>
</dbReference>
<dbReference type="PANTHER" id="PTHR35400">
    <property type="entry name" value="SLR1083 PROTEIN"/>
    <property type="match status" value="1"/>
</dbReference>
<keyword evidence="2" id="KW-0255">Endonuclease</keyword>
<dbReference type="GO" id="GO:0004519">
    <property type="term" value="F:endonuclease activity"/>
    <property type="evidence" value="ECO:0007669"/>
    <property type="project" value="UniProtKB-KW"/>
</dbReference>
<gene>
    <name evidence="2" type="ORF">IPH26_11280</name>
</gene>
<comment type="caution">
    <text evidence="2">The sequence shown here is derived from an EMBL/GenBank/DDBJ whole genome shotgun (WGS) entry which is preliminary data.</text>
</comment>
<dbReference type="Gene3D" id="3.90.1570.10">
    <property type="entry name" value="tt1808, chain A"/>
    <property type="match status" value="1"/>
</dbReference>
<dbReference type="EMBL" id="JADJEV010000003">
    <property type="protein sequence ID" value="MBK6973486.1"/>
    <property type="molecule type" value="Genomic_DNA"/>
</dbReference>
<keyword evidence="2" id="KW-0378">Hydrolase</keyword>
<proteinExistence type="predicted"/>
<organism evidence="2 3">
    <name type="scientific">Candidatus Methylophosphatis roskildensis</name>
    <dbReference type="NCBI Taxonomy" id="2899263"/>
    <lineage>
        <taxon>Bacteria</taxon>
        <taxon>Pseudomonadati</taxon>
        <taxon>Pseudomonadota</taxon>
        <taxon>Betaproteobacteria</taxon>
        <taxon>Nitrosomonadales</taxon>
        <taxon>Sterolibacteriaceae</taxon>
        <taxon>Candidatus Methylophosphatis</taxon>
    </lineage>
</organism>
<keyword evidence="2" id="KW-0540">Nuclease</keyword>
<dbReference type="AlphaFoldDB" id="A0A9D7DZ59"/>
<sequence>MSAVFTPTRHKLSVEDYHRLGEVGILSEDSRVELLEGELIEMAPIGGPHMAVVNRLNRLLVLAVGDLGVVSVQNPVRLPPHSEPQPDVAILKPRAGDAASAVPGPDDVLLMIEVADTTLTFDRTTKLNLYAKAGIAECWIVNLQSRCIEVYCEPTAEGYSNKVDFQIAETVSPQALPAVQLAVTEIFA</sequence>
<accession>A0A9D7DZ59</accession>
<dbReference type="CDD" id="cd06260">
    <property type="entry name" value="DUF820-like"/>
    <property type="match status" value="1"/>
</dbReference>
<dbReference type="Proteomes" id="UP000807785">
    <property type="component" value="Unassembled WGS sequence"/>
</dbReference>
<evidence type="ECO:0000313" key="3">
    <source>
        <dbReference type="Proteomes" id="UP000807785"/>
    </source>
</evidence>
<dbReference type="SUPFAM" id="SSF52980">
    <property type="entry name" value="Restriction endonuclease-like"/>
    <property type="match status" value="1"/>
</dbReference>